<keyword evidence="1" id="KW-0472">Membrane</keyword>
<protein>
    <submittedName>
        <fullName evidence="4">Putative Type VI secretion system, DotU</fullName>
    </submittedName>
</protein>
<dbReference type="Gene3D" id="1.25.40.590">
    <property type="entry name" value="Type IV / VI secretion system, DotU"/>
    <property type="match status" value="1"/>
</dbReference>
<dbReference type="OrthoDB" id="345640at2"/>
<accession>A0A330LKI7</accession>
<organism evidence="4 5">
    <name type="scientific">Moritella yayanosii</name>
    <dbReference type="NCBI Taxonomy" id="69539"/>
    <lineage>
        <taxon>Bacteria</taxon>
        <taxon>Pseudomonadati</taxon>
        <taxon>Pseudomonadota</taxon>
        <taxon>Gammaproteobacteria</taxon>
        <taxon>Alteromonadales</taxon>
        <taxon>Moritellaceae</taxon>
        <taxon>Moritella</taxon>
    </lineage>
</organism>
<evidence type="ECO:0000313" key="4">
    <source>
        <dbReference type="EMBL" id="SQD77139.1"/>
    </source>
</evidence>
<dbReference type="InterPro" id="IPR017732">
    <property type="entry name" value="T4/T6SS_DotU"/>
</dbReference>
<keyword evidence="5" id="KW-1185">Reference proteome</keyword>
<dbReference type="PANTHER" id="PTHR38033:SF1">
    <property type="entry name" value="DOTU FAMILY TYPE IV_VI SECRETION SYSTEM PROTEIN"/>
    <property type="match status" value="1"/>
</dbReference>
<dbReference type="PANTHER" id="PTHR38033">
    <property type="entry name" value="MEMBRANE PROTEIN-RELATED"/>
    <property type="match status" value="1"/>
</dbReference>
<evidence type="ECO:0000313" key="5">
    <source>
        <dbReference type="Proteomes" id="UP000250163"/>
    </source>
</evidence>
<dbReference type="Gene3D" id="3.30.1330.60">
    <property type="entry name" value="OmpA-like domain"/>
    <property type="match status" value="1"/>
</dbReference>
<dbReference type="InterPro" id="IPR036737">
    <property type="entry name" value="OmpA-like_sf"/>
</dbReference>
<dbReference type="NCBIfam" id="TIGR03349">
    <property type="entry name" value="IV_VI_DotU"/>
    <property type="match status" value="1"/>
</dbReference>
<evidence type="ECO:0000256" key="1">
    <source>
        <dbReference type="PROSITE-ProRule" id="PRU00473"/>
    </source>
</evidence>
<feature type="domain" description="OmpA-like" evidence="3">
    <location>
        <begin position="334"/>
        <end position="454"/>
    </location>
</feature>
<gene>
    <name evidence="4" type="ORF">MORIYA_0661</name>
</gene>
<evidence type="ECO:0000256" key="2">
    <source>
        <dbReference type="SAM" id="MobiDB-lite"/>
    </source>
</evidence>
<dbReference type="Proteomes" id="UP000250163">
    <property type="component" value="Chromosome MORIYA"/>
</dbReference>
<dbReference type="CDD" id="cd07185">
    <property type="entry name" value="OmpA_C-like"/>
    <property type="match status" value="1"/>
</dbReference>
<evidence type="ECO:0000259" key="3">
    <source>
        <dbReference type="PROSITE" id="PS51123"/>
    </source>
</evidence>
<dbReference type="NCBIfam" id="NF038228">
    <property type="entry name" value="IcmH_DotU_IVB"/>
    <property type="match status" value="1"/>
</dbReference>
<dbReference type="InterPro" id="IPR006665">
    <property type="entry name" value="OmpA-like"/>
</dbReference>
<dbReference type="InterPro" id="IPR038522">
    <property type="entry name" value="T4/T6SS_DotU_sf"/>
</dbReference>
<dbReference type="KEGG" id="mya:MORIYA_0661"/>
<dbReference type="AlphaFoldDB" id="A0A330LKI7"/>
<name>A0A330LKI7_9GAMM</name>
<feature type="compositionally biased region" description="Low complexity" evidence="2">
    <location>
        <begin position="17"/>
        <end position="32"/>
    </location>
</feature>
<dbReference type="NCBIfam" id="TIGR03350">
    <property type="entry name" value="type_VI_ompA"/>
    <property type="match status" value="1"/>
</dbReference>
<dbReference type="SUPFAM" id="SSF103088">
    <property type="entry name" value="OmpA-like"/>
    <property type="match status" value="1"/>
</dbReference>
<dbReference type="InterPro" id="IPR017733">
    <property type="entry name" value="OmpA-like_dom_proteobacteria"/>
</dbReference>
<proteinExistence type="predicted"/>
<feature type="region of interest" description="Disordered" evidence="2">
    <location>
        <begin position="1"/>
        <end position="35"/>
    </location>
</feature>
<dbReference type="Pfam" id="PF00691">
    <property type="entry name" value="OmpA"/>
    <property type="match status" value="1"/>
</dbReference>
<sequence length="454" mass="50374">MSEKTIFKPRPGGRSQPAPNSTANSNAANGNAVPKPGIAAAEENTLFVQPQNKALNQTILTIGANPLIEHAGLILSLINQIKVNIEYEKVDVLHGQCVSMVDKYERQLHALKYDNKLSGKTETTDNKLIDAAKFCICAFIDETVMTMPWGRNSAWAQNSLQSHFYHQTFGGEHFYTLLDESVANMVEMADIVELQYLCLSLGYQGKYRVTKHAEQLIESLRDKLGLALKNHHGRKEKRLSDNLQVIEVGGEKAKLELPIWVTAAIAGALLVASFIGLRLEVNEQADLVYQQVLDLVDRQPEVSAAVSASSLTLKLEQLLQTEIMRNIVVVRELSDRIRIRITSSDLFASGSDQINPAYQPIIRKIARTLESTQGQILITGHTDKQQIISSRYPSNWHLSLARATSIADVLAKDTRLGGRLLPEGRGSSEPLAVDPTFSQDQHALNRRVEIDILR</sequence>
<dbReference type="RefSeq" id="WP_112712624.1">
    <property type="nucleotide sequence ID" value="NZ_LS483250.1"/>
</dbReference>
<dbReference type="Pfam" id="PF09850">
    <property type="entry name" value="DotU"/>
    <property type="match status" value="1"/>
</dbReference>
<reference evidence="5" key="1">
    <citation type="submission" date="2018-05" db="EMBL/GenBank/DDBJ databases">
        <authorList>
            <person name="Cea G.-C."/>
            <person name="William W."/>
        </authorList>
    </citation>
    <scope>NUCLEOTIDE SEQUENCE [LARGE SCALE GENOMIC DNA]</scope>
    <source>
        <strain evidence="5">DB21MT 5</strain>
    </source>
</reference>
<dbReference type="PROSITE" id="PS51123">
    <property type="entry name" value="OMPA_2"/>
    <property type="match status" value="1"/>
</dbReference>
<dbReference type="GO" id="GO:0016020">
    <property type="term" value="C:membrane"/>
    <property type="evidence" value="ECO:0007669"/>
    <property type="project" value="UniProtKB-UniRule"/>
</dbReference>
<dbReference type="EMBL" id="LS483250">
    <property type="protein sequence ID" value="SQD77139.1"/>
    <property type="molecule type" value="Genomic_DNA"/>
</dbReference>